<dbReference type="AlphaFoldDB" id="A0A1D1V1W5"/>
<gene>
    <name evidence="1" type="primary">RvY_06549</name>
    <name evidence="1" type="synonym">RvY_06549.1</name>
    <name evidence="1" type="ORF">RvY_06549-1</name>
</gene>
<accession>A0A1D1V1W5</accession>
<comment type="caution">
    <text evidence="1">The sequence shown here is derived from an EMBL/GenBank/DDBJ whole genome shotgun (WGS) entry which is preliminary data.</text>
</comment>
<protein>
    <recommendedName>
        <fullName evidence="3">DUF4371 domain-containing protein</fullName>
    </recommendedName>
</protein>
<dbReference type="PANTHER" id="PTHR45749">
    <property type="match status" value="1"/>
</dbReference>
<dbReference type="OrthoDB" id="6614843at2759"/>
<evidence type="ECO:0000313" key="2">
    <source>
        <dbReference type="Proteomes" id="UP000186922"/>
    </source>
</evidence>
<name>A0A1D1V1W5_RAMVA</name>
<proteinExistence type="predicted"/>
<keyword evidence="2" id="KW-1185">Reference proteome</keyword>
<dbReference type="SUPFAM" id="SSF53098">
    <property type="entry name" value="Ribonuclease H-like"/>
    <property type="match status" value="1"/>
</dbReference>
<dbReference type="Proteomes" id="UP000186922">
    <property type="component" value="Unassembled WGS sequence"/>
</dbReference>
<evidence type="ECO:0000313" key="1">
    <source>
        <dbReference type="EMBL" id="GAU94840.1"/>
    </source>
</evidence>
<dbReference type="PANTHER" id="PTHR45749:SF21">
    <property type="entry name" value="DUF4371 DOMAIN-CONTAINING PROTEIN"/>
    <property type="match status" value="1"/>
</dbReference>
<evidence type="ECO:0008006" key="3">
    <source>
        <dbReference type="Google" id="ProtNLM"/>
    </source>
</evidence>
<sequence>MAGMVQQKSSVYCRCGALGFTVGVPMTKKVEKALAEKNTERLTYHELDPQIRRGQGFDGAANMRGRIKRVRAEITKVQPKAIYTHCYAHSVNLVIGNAVQMGWIHKFYGEVNKIGKYFGTPKRRTYLLENFGCPRGTKVPSTICDTRWTPYADVSSAAFGSCSYLVDGLEALRSNGNLDLCGRNGAKAIREILLTNKFVFCLTFSQQYLPTLKELTGALQAKNLDYSRMLSSIETTLDYFAVLINTVNESNGAFANVAVTTSRLLSSLRNDTSHS</sequence>
<dbReference type="EMBL" id="BDGG01000003">
    <property type="protein sequence ID" value="GAU94840.1"/>
    <property type="molecule type" value="Genomic_DNA"/>
</dbReference>
<reference evidence="1 2" key="1">
    <citation type="journal article" date="2016" name="Nat. Commun.">
        <title>Extremotolerant tardigrade genome and improved radiotolerance of human cultured cells by tardigrade-unique protein.</title>
        <authorList>
            <person name="Hashimoto T."/>
            <person name="Horikawa D.D."/>
            <person name="Saito Y."/>
            <person name="Kuwahara H."/>
            <person name="Kozuka-Hata H."/>
            <person name="Shin-I T."/>
            <person name="Minakuchi Y."/>
            <person name="Ohishi K."/>
            <person name="Motoyama A."/>
            <person name="Aizu T."/>
            <person name="Enomoto A."/>
            <person name="Kondo K."/>
            <person name="Tanaka S."/>
            <person name="Hara Y."/>
            <person name="Koshikawa S."/>
            <person name="Sagara H."/>
            <person name="Miura T."/>
            <person name="Yokobori S."/>
            <person name="Miyagawa K."/>
            <person name="Suzuki Y."/>
            <person name="Kubo T."/>
            <person name="Oyama M."/>
            <person name="Kohara Y."/>
            <person name="Fujiyama A."/>
            <person name="Arakawa K."/>
            <person name="Katayama T."/>
            <person name="Toyoda A."/>
            <person name="Kunieda T."/>
        </authorList>
    </citation>
    <scope>NUCLEOTIDE SEQUENCE [LARGE SCALE GENOMIC DNA]</scope>
    <source>
        <strain evidence="1 2">YOKOZUNA-1</strain>
    </source>
</reference>
<dbReference type="InterPro" id="IPR012337">
    <property type="entry name" value="RNaseH-like_sf"/>
</dbReference>
<organism evidence="1 2">
    <name type="scientific">Ramazzottius varieornatus</name>
    <name type="common">Water bear</name>
    <name type="synonym">Tardigrade</name>
    <dbReference type="NCBI Taxonomy" id="947166"/>
    <lineage>
        <taxon>Eukaryota</taxon>
        <taxon>Metazoa</taxon>
        <taxon>Ecdysozoa</taxon>
        <taxon>Tardigrada</taxon>
        <taxon>Eutardigrada</taxon>
        <taxon>Parachela</taxon>
        <taxon>Hypsibioidea</taxon>
        <taxon>Ramazzottiidae</taxon>
        <taxon>Ramazzottius</taxon>
    </lineage>
</organism>